<proteinExistence type="predicted"/>
<evidence type="ECO:0000313" key="1">
    <source>
        <dbReference type="EMBL" id="GIQ87379.1"/>
    </source>
</evidence>
<dbReference type="Proteomes" id="UP000265618">
    <property type="component" value="Unassembled WGS sequence"/>
</dbReference>
<feature type="non-terminal residue" evidence="1">
    <location>
        <position position="383"/>
    </location>
</feature>
<sequence>VKAFLKEHDLSATVTPQHHHVIHALRGAIQGPINARLGDVLRDCLVLVLVAADGDPTSMHEVSEAVAEADKEIPFIPTLSDAPSVGAHTTILAAVIEAGCVPPGYCDRVSECVERAGAYLSLARQACLTGTALDPAVVLQACVGCLSLVSSCCEVPSTGTRGLSPQDRQTALAKGVKDATSFLESVAHCMATQTVMPAEAEVEGKRERPLWLVSAQPWCLKTLLKLQVGGRVFSGMDLSLEKEGMGERQHIWISYALVCLCSAMPNKPKGKAKGGDRVETDTPPAPMPLEILEAALGLIGRYPCHGLVCSNAMSAVTAVLKRALSGAGKKKAKKGMAPQESEAQERERETVVKAVLSLLLDPSIDIAATQGTHVKGMLKAMMG</sequence>
<gene>
    <name evidence="1" type="ORF">KIPB_009409</name>
</gene>
<keyword evidence="2" id="KW-1185">Reference proteome</keyword>
<dbReference type="EMBL" id="BDIP01003191">
    <property type="protein sequence ID" value="GIQ87379.1"/>
    <property type="molecule type" value="Genomic_DNA"/>
</dbReference>
<reference evidence="1 2" key="1">
    <citation type="journal article" date="2018" name="PLoS ONE">
        <title>The draft genome of Kipferlia bialata reveals reductive genome evolution in fornicate parasites.</title>
        <authorList>
            <person name="Tanifuji G."/>
            <person name="Takabayashi S."/>
            <person name="Kume K."/>
            <person name="Takagi M."/>
            <person name="Nakayama T."/>
            <person name="Kamikawa R."/>
            <person name="Inagaki Y."/>
            <person name="Hashimoto T."/>
        </authorList>
    </citation>
    <scope>NUCLEOTIDE SEQUENCE [LARGE SCALE GENOMIC DNA]</scope>
    <source>
        <strain evidence="1">NY0173</strain>
    </source>
</reference>
<accession>A0A9K3D4Z0</accession>
<name>A0A9K3D4Z0_9EUKA</name>
<organism evidence="1 2">
    <name type="scientific">Kipferlia bialata</name>
    <dbReference type="NCBI Taxonomy" id="797122"/>
    <lineage>
        <taxon>Eukaryota</taxon>
        <taxon>Metamonada</taxon>
        <taxon>Carpediemonas-like organisms</taxon>
        <taxon>Kipferlia</taxon>
    </lineage>
</organism>
<dbReference type="AlphaFoldDB" id="A0A9K3D4Z0"/>
<feature type="non-terminal residue" evidence="1">
    <location>
        <position position="1"/>
    </location>
</feature>
<comment type="caution">
    <text evidence="1">The sequence shown here is derived from an EMBL/GenBank/DDBJ whole genome shotgun (WGS) entry which is preliminary data.</text>
</comment>
<protein>
    <submittedName>
        <fullName evidence="1">Uncharacterized protein</fullName>
    </submittedName>
</protein>
<evidence type="ECO:0000313" key="2">
    <source>
        <dbReference type="Proteomes" id="UP000265618"/>
    </source>
</evidence>